<accession>A7K983</accession>
<reference evidence="1 2" key="1">
    <citation type="submission" date="2006-09" db="EMBL/GenBank/DDBJ databases">
        <title>Sequence and annotation of the 288-kb ATCV-1 virus that infects an endosymbiotic Chlorella strain of the heliozoon Acanthocystis turfacea.</title>
        <authorList>
            <person name="Fitzgerald L.A."/>
            <person name="Graves M.V."/>
            <person name="Li X."/>
            <person name="Pfitzner A.J.P."/>
            <person name="Hartigan J."/>
            <person name="Van Etten J.L."/>
        </authorList>
    </citation>
    <scope>NUCLEOTIDE SEQUENCE [LARGE SCALE GENOMIC DNA]</scope>
    <source>
        <strain evidence="1 2">ATCV-1</strain>
    </source>
</reference>
<sequence length="81" mass="9198">MAKARLIIAMMARPRTRYIMLDLMRATASEQYRTRRTMAFILSASLWSRDGIISEGRSKSTRMSLNQMASALRVSVIISSI</sequence>
<dbReference type="GeneID" id="5470294"/>
<keyword evidence="2" id="KW-1185">Reference proteome</keyword>
<gene>
    <name evidence="1" type="primary">z473L</name>
    <name evidence="1" type="ORF">ATCV1_z473L</name>
</gene>
<dbReference type="RefSeq" id="YP_001426954.1">
    <property type="nucleotide sequence ID" value="NC_008724.1"/>
</dbReference>
<name>A7K983_9PHYC</name>
<dbReference type="KEGG" id="vg:5470294"/>
<proteinExistence type="predicted"/>
<dbReference type="EMBL" id="EF101928">
    <property type="protein sequence ID" value="ABT16607.1"/>
    <property type="molecule type" value="Genomic_DNA"/>
</dbReference>
<organism evidence="1 2">
    <name type="scientific">Chlorovirus heliozoae</name>
    <dbReference type="NCBI Taxonomy" id="322019"/>
    <lineage>
        <taxon>Viruses</taxon>
        <taxon>Varidnaviria</taxon>
        <taxon>Bamfordvirae</taxon>
        <taxon>Nucleocytoviricota</taxon>
        <taxon>Megaviricetes</taxon>
        <taxon>Algavirales</taxon>
        <taxon>Phycodnaviridae</taxon>
        <taxon>Chlorovirus</taxon>
    </lineage>
</organism>
<evidence type="ECO:0000313" key="2">
    <source>
        <dbReference type="Proteomes" id="UP000202420"/>
    </source>
</evidence>
<evidence type="ECO:0000313" key="1">
    <source>
        <dbReference type="EMBL" id="ABT16607.1"/>
    </source>
</evidence>
<protein>
    <submittedName>
        <fullName evidence="1">Uncharacterized protein z473L</fullName>
    </submittedName>
</protein>
<dbReference type="Proteomes" id="UP000202420">
    <property type="component" value="Segment"/>
</dbReference>